<dbReference type="Gene3D" id="3.40.190.10">
    <property type="entry name" value="Periplasmic binding protein-like II"/>
    <property type="match status" value="3"/>
</dbReference>
<feature type="disulfide bond" evidence="14">
    <location>
        <begin position="751"/>
        <end position="805"/>
    </location>
</feature>
<keyword evidence="6 15" id="KW-1133">Transmembrane helix</keyword>
<dbReference type="Gene3D" id="3.40.50.2300">
    <property type="match status" value="2"/>
</dbReference>
<comment type="similarity">
    <text evidence="2 13">Belongs to the glutamate-gated ion channel (TC 1.A.10.1) family.</text>
</comment>
<gene>
    <name evidence="18" type="ORF">DCAF_LOCUS20228</name>
</gene>
<dbReference type="InterPro" id="IPR044440">
    <property type="entry name" value="GABAb_receptor_plant_PBP1"/>
</dbReference>
<reference evidence="18 19" key="1">
    <citation type="submission" date="2024-01" db="EMBL/GenBank/DDBJ databases">
        <authorList>
            <person name="Waweru B."/>
        </authorList>
    </citation>
    <scope>NUCLEOTIDE SEQUENCE [LARGE SCALE GENOMIC DNA]</scope>
</reference>
<name>A0AAV1S8B4_9ROSI</name>
<evidence type="ECO:0000256" key="9">
    <source>
        <dbReference type="ARBA" id="ARBA00023170"/>
    </source>
</evidence>
<dbReference type="CDD" id="cd13686">
    <property type="entry name" value="GluR_Plant"/>
    <property type="match status" value="1"/>
</dbReference>
<dbReference type="PIRSF" id="PIRSF037090">
    <property type="entry name" value="Iontro_Glu-like_rcpt_pln"/>
    <property type="match status" value="1"/>
</dbReference>
<sequence>MSLAILSFFMLSLLAVVSKPNAGEAAGDNCPFTRHIMENIGGVLDYGSRVGKEQKVAMKMAVEDFARSSCSKQLVLQLEDSRGDSAKAASSTQIFVANNRPPYVITAAIELVSSKAKAIVGTMTAQETGSLSKIDRNIKDIPIVSLTSPAITPPSIAHQLPYFLQMSDHITLHIQCIAAIVGQFKWRKVTVIYESKNSFSAYSGILALLSDMLKAVNTDIEHHSTLPSMPFLSNPEVLIEQELINLRSRSNRVFIVILSSLEMAVLLFEKAKLLGMMERGYVWIVTDEIASLLDSVDSSVVKNMQGVIGFRTGFVHTSKPFKRFRSRFRSEYRSEYPEEEEYCNPSIFALRAYDATWAIAQAMKKSPGDISSEKLSKGILSSKFRGLSGVIRFKNNFLSQLPSFHIINVVGNSYREMAVWSPELGFLKNQEKDNGVNASSSLEDWGSIYWPGGKRNVPKGWVISETDKPLKIGIPASGAFHQFVRMCFDQANNRTCATGFSINVFEATVKRLPYNLHFVFVPFNGTYDEMVEQVYHKDLDAAVGDFSIEPGRFQFAEFSQPYIDSRLIMIVIGKSAKSKITWMLKTFTTRLWLLMAAMHMFIGCLVWIIERGNNNEFEGIGAMLWFSVTIIFYAQGQPLRNNLARVVVAPWLFAILVITATFTANLSSRMTVSRLEPSVLDIETLMKTNAPVGCNGNSFVVRYLTNVLHFKPENIRKFYSESDYLEAFETGDIKAAFLVEPHAKVFLGKYCEGYTRAEPTFQLGGFGFVFPKGSPLVLDMSEAILKVVESGEMQQLEEMLASSNCSSKALRDNTSLDLKPFAGLFILSGSSSAFGFLVAILRMGSNLQILSYIQTLLTKRRIWRWARIHLSRENSTVPKTNDHVQTSTSVELANFAH</sequence>
<evidence type="ECO:0000256" key="8">
    <source>
        <dbReference type="ARBA" id="ARBA00023136"/>
    </source>
</evidence>
<dbReference type="SMART" id="SM00079">
    <property type="entry name" value="PBPe"/>
    <property type="match status" value="1"/>
</dbReference>
<dbReference type="Pfam" id="PF01094">
    <property type="entry name" value="ANF_receptor"/>
    <property type="match status" value="1"/>
</dbReference>
<evidence type="ECO:0000256" key="11">
    <source>
        <dbReference type="ARBA" id="ARBA00023286"/>
    </source>
</evidence>
<dbReference type="FunFam" id="1.10.287.70:FF:000172">
    <property type="entry name" value="Glutamate receptor"/>
    <property type="match status" value="1"/>
</dbReference>
<dbReference type="CDD" id="cd19990">
    <property type="entry name" value="PBP1_GABAb_receptor_plant"/>
    <property type="match status" value="1"/>
</dbReference>
<proteinExistence type="inferred from homology"/>
<comment type="subcellular location">
    <subcellularLocation>
        <location evidence="1">Membrane</location>
        <topology evidence="1">Multi-pass membrane protein</topology>
    </subcellularLocation>
</comment>
<keyword evidence="9 13" id="KW-0675">Receptor</keyword>
<dbReference type="InterPro" id="IPR001828">
    <property type="entry name" value="ANF_lig-bd_rcpt"/>
</dbReference>
<feature type="signal peptide" evidence="16">
    <location>
        <begin position="1"/>
        <end position="25"/>
    </location>
</feature>
<dbReference type="InterPro" id="IPR001320">
    <property type="entry name" value="Iontro_rcpt_C"/>
</dbReference>
<dbReference type="EMBL" id="CAWUPB010001173">
    <property type="protein sequence ID" value="CAK7347541.1"/>
    <property type="molecule type" value="Genomic_DNA"/>
</dbReference>
<dbReference type="GO" id="GO:0015276">
    <property type="term" value="F:ligand-gated monoatomic ion channel activity"/>
    <property type="evidence" value="ECO:0007669"/>
    <property type="project" value="InterPro"/>
</dbReference>
<comment type="function">
    <text evidence="13">Glutamate-gated receptor that probably acts as non-selective cation channel.</text>
</comment>
<dbReference type="GO" id="GO:0016020">
    <property type="term" value="C:membrane"/>
    <property type="evidence" value="ECO:0007669"/>
    <property type="project" value="UniProtKB-SubCell"/>
</dbReference>
<evidence type="ECO:0000259" key="17">
    <source>
        <dbReference type="SMART" id="SM00079"/>
    </source>
</evidence>
<keyword evidence="3 13" id="KW-0813">Transport</keyword>
<dbReference type="SUPFAM" id="SSF53822">
    <property type="entry name" value="Periplasmic binding protein-like I"/>
    <property type="match status" value="1"/>
</dbReference>
<dbReference type="AlphaFoldDB" id="A0AAV1S8B4"/>
<evidence type="ECO:0000256" key="3">
    <source>
        <dbReference type="ARBA" id="ARBA00022448"/>
    </source>
</evidence>
<dbReference type="PANTHER" id="PTHR18966">
    <property type="entry name" value="IONOTROPIC GLUTAMATE RECEPTOR"/>
    <property type="match status" value="1"/>
</dbReference>
<protein>
    <recommendedName>
        <fullName evidence="13">Glutamate receptor</fullName>
    </recommendedName>
</protein>
<evidence type="ECO:0000256" key="12">
    <source>
        <dbReference type="ARBA" id="ARBA00023303"/>
    </source>
</evidence>
<evidence type="ECO:0000256" key="15">
    <source>
        <dbReference type="SAM" id="Phobius"/>
    </source>
</evidence>
<organism evidence="18 19">
    <name type="scientific">Dovyalis caffra</name>
    <dbReference type="NCBI Taxonomy" id="77055"/>
    <lineage>
        <taxon>Eukaryota</taxon>
        <taxon>Viridiplantae</taxon>
        <taxon>Streptophyta</taxon>
        <taxon>Embryophyta</taxon>
        <taxon>Tracheophyta</taxon>
        <taxon>Spermatophyta</taxon>
        <taxon>Magnoliopsida</taxon>
        <taxon>eudicotyledons</taxon>
        <taxon>Gunneridae</taxon>
        <taxon>Pentapetalae</taxon>
        <taxon>rosids</taxon>
        <taxon>fabids</taxon>
        <taxon>Malpighiales</taxon>
        <taxon>Salicaceae</taxon>
        <taxon>Flacourtieae</taxon>
        <taxon>Dovyalis</taxon>
    </lineage>
</organism>
<evidence type="ECO:0000313" key="18">
    <source>
        <dbReference type="EMBL" id="CAK7347541.1"/>
    </source>
</evidence>
<evidence type="ECO:0000256" key="10">
    <source>
        <dbReference type="ARBA" id="ARBA00023180"/>
    </source>
</evidence>
<dbReference type="Pfam" id="PF00060">
    <property type="entry name" value="Lig_chan"/>
    <property type="match status" value="1"/>
</dbReference>
<evidence type="ECO:0000256" key="1">
    <source>
        <dbReference type="ARBA" id="ARBA00004141"/>
    </source>
</evidence>
<keyword evidence="8 13" id="KW-0472">Membrane</keyword>
<evidence type="ECO:0000256" key="6">
    <source>
        <dbReference type="ARBA" id="ARBA00022989"/>
    </source>
</evidence>
<feature type="transmembrane region" description="Helical" evidence="15">
    <location>
        <begin position="821"/>
        <end position="841"/>
    </location>
</feature>
<dbReference type="Proteomes" id="UP001314170">
    <property type="component" value="Unassembled WGS sequence"/>
</dbReference>
<dbReference type="InterPro" id="IPR017103">
    <property type="entry name" value="Iontropic_Glu_rcpt_pln"/>
</dbReference>
<keyword evidence="7 13" id="KW-0406">Ion transport</keyword>
<evidence type="ECO:0000256" key="7">
    <source>
        <dbReference type="ARBA" id="ARBA00023065"/>
    </source>
</evidence>
<keyword evidence="11 13" id="KW-1071">Ligand-gated ion channel</keyword>
<dbReference type="InterPro" id="IPR028082">
    <property type="entry name" value="Peripla_BP_I"/>
</dbReference>
<dbReference type="SUPFAM" id="SSF53850">
    <property type="entry name" value="Periplasmic binding protein-like II"/>
    <property type="match status" value="1"/>
</dbReference>
<evidence type="ECO:0000313" key="19">
    <source>
        <dbReference type="Proteomes" id="UP001314170"/>
    </source>
</evidence>
<evidence type="ECO:0000256" key="13">
    <source>
        <dbReference type="PIRNR" id="PIRNR037090"/>
    </source>
</evidence>
<feature type="transmembrane region" description="Helical" evidence="15">
    <location>
        <begin position="591"/>
        <end position="609"/>
    </location>
</feature>
<evidence type="ECO:0000256" key="14">
    <source>
        <dbReference type="PIRSR" id="PIRSR037090-50"/>
    </source>
</evidence>
<keyword evidence="19" id="KW-1185">Reference proteome</keyword>
<keyword evidence="14" id="KW-1015">Disulfide bond</keyword>
<evidence type="ECO:0000256" key="16">
    <source>
        <dbReference type="SAM" id="SignalP"/>
    </source>
</evidence>
<keyword evidence="12 13" id="KW-0407">Ion channel</keyword>
<keyword evidence="4 15" id="KW-0812">Transmembrane</keyword>
<feature type="domain" description="Ionotropic glutamate receptor C-terminal" evidence="17">
    <location>
        <begin position="471"/>
        <end position="802"/>
    </location>
</feature>
<dbReference type="InterPro" id="IPR015683">
    <property type="entry name" value="Ionotropic_Glu_rcpt"/>
</dbReference>
<evidence type="ECO:0000256" key="2">
    <source>
        <dbReference type="ARBA" id="ARBA00008685"/>
    </source>
</evidence>
<comment type="caution">
    <text evidence="18">The sequence shown here is derived from an EMBL/GenBank/DDBJ whole genome shotgun (WGS) entry which is preliminary data.</text>
</comment>
<feature type="transmembrane region" description="Helical" evidence="15">
    <location>
        <begin position="615"/>
        <end position="634"/>
    </location>
</feature>
<keyword evidence="5 16" id="KW-0732">Signal</keyword>
<dbReference type="FunFam" id="3.40.50.2300:FF:000188">
    <property type="entry name" value="Glutamate receptor"/>
    <property type="match status" value="1"/>
</dbReference>
<feature type="transmembrane region" description="Helical" evidence="15">
    <location>
        <begin position="646"/>
        <end position="666"/>
    </location>
</feature>
<evidence type="ECO:0000256" key="5">
    <source>
        <dbReference type="ARBA" id="ARBA00022729"/>
    </source>
</evidence>
<evidence type="ECO:0000256" key="4">
    <source>
        <dbReference type="ARBA" id="ARBA00022692"/>
    </source>
</evidence>
<feature type="chain" id="PRO_5043740766" description="Glutamate receptor" evidence="16">
    <location>
        <begin position="26"/>
        <end position="897"/>
    </location>
</feature>
<accession>A0AAV1S8B4</accession>
<keyword evidence="10" id="KW-0325">Glycoprotein</keyword>